<evidence type="ECO:0000256" key="4">
    <source>
        <dbReference type="ARBA" id="ARBA00022723"/>
    </source>
</evidence>
<dbReference type="InterPro" id="IPR015943">
    <property type="entry name" value="WD40/YVTN_repeat-like_dom_sf"/>
</dbReference>
<dbReference type="AlphaFoldDB" id="A0A4Q7IK40"/>
<sequence>MKYSVFFGLVSLMLASTAKSEDIELFVKHKINIEEKPRVMIVFDTSGSMAFSSEYGTSCGYDSYRRRWILCPDNRLGVAKDTITDLIEDKANENVDFGLMRFNSDNEGGYVLSGIGSSKSDIKNKINTLEANGGTPLSETLWEAYLYLIGEDRDYADYYSIGRDRNIESGSKYISPFTPKAGEQRCNSAVNVILMTDGDPSVDTSSNSDISKLYKNTFKQDTPVIEKSYMPALAAAMHGRGGKDPVEVDLYPNTSDLKDTAYVYTIGFGEGMSGAGEKILRKTAELGGGKYYQADTAEKLKEDFNKILVAINQRNSSFVSPSVSMNSSDQTQSGNSLYYTMFLPEKHTRWQGNLKKLQVKDGEIIDMSNKPALDAQDGIISKDATTFWSKPGSNDGNNIEQGGVNYQLSQQTSRKLFSDFGVGSLISFKWLEAKNSVGATQLMDKFGTSTDAETKNLMDWVSGLDVLNENSDSGRRKDIFGDPLHSKPVNIDYGNNDIRVFIGTNSGFLHAFKDNGNTVKESWAFLPGKLLDIQKPLMNKLDGTKLYGVDGPITVFHKDINRDSIVNGTDKVWLFFGLRRGGTAYYALDITNPDTPKMLWGAPITPQKSGFEELGQSWSKPFVTYIRSQKEKPVVIFGAGYDTNKDNISKSNDSKGRGLFIVDAESGNLVWSLTPSGPDIITEKASKFEGSHSIAADVSLMDSDYDGFTDRIYAADTGGNIWRVDMPRDKPNDIENPWTHFKFAELAGSKDRDDRRFFYQPLVARTFFSKVTKTITSNGAYSTRREVPYEAIIIGTGNRASPLEKIVNNQLYVIRDENTVTRSYQGDEIPDTIYHSQLMQVKDEPFYQAKSKQAFYDKESELGALKGWKYQLRAGEKSLAKATVVGGIAYFTSFTPHTDTSIDKCSVGSGGGALYALHLHYGARVFHKIRYDTVREVPSTPVVLYHNESEIEGGSKRSTGRLNIELKNVDSSGGKGPDGSKPSEPFLSAKVAGPLPTLNSAGQPTFLSNEVHGITTKQMYIYKREDHDEK</sequence>
<dbReference type="InterPro" id="IPR036465">
    <property type="entry name" value="vWFA_dom_sf"/>
</dbReference>
<dbReference type="Pfam" id="PF13519">
    <property type="entry name" value="VWA_2"/>
    <property type="match status" value="1"/>
</dbReference>
<reference evidence="9 10" key="1">
    <citation type="submission" date="2018-01" db="EMBL/GenBank/DDBJ databases">
        <title>Co-occurrence of chitin degradation, pigmentation and bioactivity in marine Pseudoalteromonas.</title>
        <authorList>
            <person name="Paulsen S."/>
            <person name="Gram L."/>
            <person name="Machado H."/>
        </authorList>
    </citation>
    <scope>NUCLEOTIDE SEQUENCE [LARGE SCALE GENOMIC DNA]</scope>
    <source>
        <strain evidence="9 10">S3898</strain>
    </source>
</reference>
<evidence type="ECO:0000259" key="8">
    <source>
        <dbReference type="PROSITE" id="PS50234"/>
    </source>
</evidence>
<comment type="subcellular location">
    <subcellularLocation>
        <location evidence="1">Fimbrium</location>
    </subcellularLocation>
</comment>
<feature type="region of interest" description="Disordered" evidence="7">
    <location>
        <begin position="967"/>
        <end position="1005"/>
    </location>
</feature>
<dbReference type="Gene3D" id="2.130.10.10">
    <property type="entry name" value="YVTN repeat-like/Quinoprotein amine dehydrogenase"/>
    <property type="match status" value="1"/>
</dbReference>
<protein>
    <submittedName>
        <fullName evidence="9">Pilin biogenesis protein</fullName>
    </submittedName>
</protein>
<dbReference type="InterPro" id="IPR002035">
    <property type="entry name" value="VWF_A"/>
</dbReference>
<gene>
    <name evidence="9" type="ORF">C1E23_16265</name>
</gene>
<dbReference type="Proteomes" id="UP000291338">
    <property type="component" value="Unassembled WGS sequence"/>
</dbReference>
<dbReference type="SUPFAM" id="SSF53300">
    <property type="entry name" value="vWA-like"/>
    <property type="match status" value="1"/>
</dbReference>
<evidence type="ECO:0000256" key="3">
    <source>
        <dbReference type="ARBA" id="ARBA00022558"/>
    </source>
</evidence>
<dbReference type="RefSeq" id="WP_130256576.1">
    <property type="nucleotide sequence ID" value="NZ_PPSX01000067.1"/>
</dbReference>
<evidence type="ECO:0000313" key="9">
    <source>
        <dbReference type="EMBL" id="RZQ52031.1"/>
    </source>
</evidence>
<evidence type="ECO:0000256" key="2">
    <source>
        <dbReference type="ARBA" id="ARBA00008387"/>
    </source>
</evidence>
<evidence type="ECO:0000256" key="6">
    <source>
        <dbReference type="ARBA" id="ARBA00023263"/>
    </source>
</evidence>
<keyword evidence="4" id="KW-0479">Metal-binding</keyword>
<dbReference type="Gene3D" id="3.40.50.410">
    <property type="entry name" value="von Willebrand factor, type A domain"/>
    <property type="match status" value="1"/>
</dbReference>
<dbReference type="InterPro" id="IPR008707">
    <property type="entry name" value="B-propeller_PilY1"/>
</dbReference>
<dbReference type="SUPFAM" id="SSF50998">
    <property type="entry name" value="Quinoprotein alcohol dehydrogenase-like"/>
    <property type="match status" value="1"/>
</dbReference>
<feature type="domain" description="VWFA" evidence="8">
    <location>
        <begin position="38"/>
        <end position="307"/>
    </location>
</feature>
<dbReference type="GO" id="GO:0009289">
    <property type="term" value="C:pilus"/>
    <property type="evidence" value="ECO:0007669"/>
    <property type="project" value="UniProtKB-SubCell"/>
</dbReference>
<keyword evidence="5" id="KW-0106">Calcium</keyword>
<accession>A0A4Q7IK40</accession>
<evidence type="ECO:0000313" key="10">
    <source>
        <dbReference type="Proteomes" id="UP000291338"/>
    </source>
</evidence>
<keyword evidence="6" id="KW-0281">Fimbrium</keyword>
<organism evidence="9 10">
    <name type="scientific">Pseudoalteromonas phenolica</name>
    <dbReference type="NCBI Taxonomy" id="161398"/>
    <lineage>
        <taxon>Bacteria</taxon>
        <taxon>Pseudomonadati</taxon>
        <taxon>Pseudomonadota</taxon>
        <taxon>Gammaproteobacteria</taxon>
        <taxon>Alteromonadales</taxon>
        <taxon>Pseudoalteromonadaceae</taxon>
        <taxon>Pseudoalteromonas</taxon>
    </lineage>
</organism>
<dbReference type="InterPro" id="IPR011047">
    <property type="entry name" value="Quinoprotein_ADH-like_sf"/>
</dbReference>
<dbReference type="PROSITE" id="PS50234">
    <property type="entry name" value="VWFA"/>
    <property type="match status" value="1"/>
</dbReference>
<comment type="similarity">
    <text evidence="2">Belongs to the PilY1 family.</text>
</comment>
<name>A0A4Q7IK40_9GAMM</name>
<proteinExistence type="inferred from homology"/>
<dbReference type="GO" id="GO:0046872">
    <property type="term" value="F:metal ion binding"/>
    <property type="evidence" value="ECO:0007669"/>
    <property type="project" value="UniProtKB-KW"/>
</dbReference>
<keyword evidence="3" id="KW-1029">Fimbrium biogenesis</keyword>
<dbReference type="Pfam" id="PF05567">
    <property type="entry name" value="T4P_PilY1"/>
    <property type="match status" value="1"/>
</dbReference>
<dbReference type="EMBL" id="PPSX01000067">
    <property type="protein sequence ID" value="RZQ52031.1"/>
    <property type="molecule type" value="Genomic_DNA"/>
</dbReference>
<evidence type="ECO:0000256" key="5">
    <source>
        <dbReference type="ARBA" id="ARBA00022837"/>
    </source>
</evidence>
<dbReference type="SMART" id="SM00327">
    <property type="entry name" value="VWA"/>
    <property type="match status" value="1"/>
</dbReference>
<evidence type="ECO:0000256" key="1">
    <source>
        <dbReference type="ARBA" id="ARBA00004561"/>
    </source>
</evidence>
<comment type="caution">
    <text evidence="9">The sequence shown here is derived from an EMBL/GenBank/DDBJ whole genome shotgun (WGS) entry which is preliminary data.</text>
</comment>
<evidence type="ECO:0000256" key="7">
    <source>
        <dbReference type="SAM" id="MobiDB-lite"/>
    </source>
</evidence>